<dbReference type="GO" id="GO:0003935">
    <property type="term" value="F:GTP cyclohydrolase II activity"/>
    <property type="evidence" value="ECO:0007669"/>
    <property type="project" value="UniProtKB-UniRule"/>
</dbReference>
<accession>S2W1R8</accession>
<dbReference type="NCBIfam" id="TIGR00505">
    <property type="entry name" value="ribA"/>
    <property type="match status" value="1"/>
</dbReference>
<evidence type="ECO:0000256" key="1">
    <source>
        <dbReference type="ARBA" id="ARBA00000141"/>
    </source>
</evidence>
<dbReference type="FunFam" id="3.40.50.10990:FF:000001">
    <property type="entry name" value="Riboflavin biosynthesis protein RibBA"/>
    <property type="match status" value="1"/>
</dbReference>
<comment type="similarity">
    <text evidence="5">In the N-terminal section; belongs to the DHBP synthase family.</text>
</comment>
<evidence type="ECO:0000256" key="10">
    <source>
        <dbReference type="ARBA" id="ARBA00022833"/>
    </source>
</evidence>
<keyword evidence="9 14" id="KW-0378">Hydrolase</keyword>
<evidence type="ECO:0000256" key="11">
    <source>
        <dbReference type="ARBA" id="ARBA00023134"/>
    </source>
</evidence>
<feature type="binding site" evidence="14">
    <location>
        <begin position="257"/>
        <end position="261"/>
    </location>
    <ligand>
        <name>GTP</name>
        <dbReference type="ChEBI" id="CHEBI:37565"/>
    </ligand>
</feature>
<dbReference type="OrthoDB" id="9793111at2"/>
<feature type="binding site" evidence="14">
    <location>
        <position position="322"/>
    </location>
    <ligand>
        <name>GTP</name>
        <dbReference type="ChEBI" id="CHEBI:37565"/>
    </ligand>
</feature>
<evidence type="ECO:0000256" key="3">
    <source>
        <dbReference type="ARBA" id="ARBA00004853"/>
    </source>
</evidence>
<dbReference type="PIRSF" id="PIRSF001259">
    <property type="entry name" value="RibA"/>
    <property type="match status" value="1"/>
</dbReference>
<protein>
    <recommendedName>
        <fullName evidence="14">GTP cyclohydrolase-2</fullName>
        <ecNumber evidence="14">3.5.4.25</ecNumber>
    </recommendedName>
    <alternativeName>
        <fullName evidence="14">GTP cyclohydrolase II</fullName>
    </alternativeName>
</protein>
<dbReference type="GO" id="GO:0005525">
    <property type="term" value="F:GTP binding"/>
    <property type="evidence" value="ECO:0007669"/>
    <property type="project" value="UniProtKB-KW"/>
</dbReference>
<sequence length="411" mass="44721">MHPEIKKVNGFATIESAFEQLRAGRPILVLDDQDRENEGDAVLPAFNADPKWVAWMVRHTSGYLCAPMPESLADKLGLPLMVENSQDPKLTAYTFSCDAAEGVTTGISAADRATTLRALADPNATPQAIIRPGHILPLRAREGGVFTRRGHTEATVDFCRLAGLPPVGAIGELVHDDGRMMRTPDVLALGEDNDLAVVTIDELEKWRERYDRVELVAKTVLPTHFGKFKLLGYRDLRTGASHVALISGELGDNPVVRVHSECLTGDALGSMRCDCGEQLELSQEIIGKEGGVLVYLRGHEGRGVGLMAKLEAYSLQDNGADTVDAQTLLGMPIDAREYGAAVAILQDLGVDKVQLLTNNPEKSQELEKLGIAVSKVRPIVTGITEENARYLSTKRDRMGHKLPEHLVPKEA</sequence>
<comment type="function">
    <text evidence="2">Catalyzes the conversion of D-ribulose 5-phosphate to formate and 3,4-dihydroxy-2-butanone 4-phosphate.</text>
</comment>
<keyword evidence="7 14" id="KW-0479">Metal-binding</keyword>
<feature type="binding site" evidence="14">
    <location>
        <position position="357"/>
    </location>
    <ligand>
        <name>GTP</name>
        <dbReference type="ChEBI" id="CHEBI:37565"/>
    </ligand>
</feature>
<feature type="binding site" evidence="14">
    <location>
        <position position="275"/>
    </location>
    <ligand>
        <name>Zn(2+)</name>
        <dbReference type="ChEBI" id="CHEBI:29105"/>
        <note>catalytic</note>
    </ligand>
</feature>
<dbReference type="RefSeq" id="WP_016456655.1">
    <property type="nucleotide sequence ID" value="NZ_KE150269.1"/>
</dbReference>
<dbReference type="PATRIC" id="fig|883161.3.peg.1836"/>
<comment type="pathway">
    <text evidence="3 14">Cofactor biosynthesis; riboflavin biosynthesis; 5-amino-6-(D-ribitylamino)uracil from GTP: step 1/4.</text>
</comment>
<keyword evidence="6 14" id="KW-0686">Riboflavin biosynthesis</keyword>
<dbReference type="NCBIfam" id="TIGR00506">
    <property type="entry name" value="ribB"/>
    <property type="match status" value="1"/>
</dbReference>
<dbReference type="Proteomes" id="UP000014417">
    <property type="component" value="Unassembled WGS sequence"/>
</dbReference>
<dbReference type="EMBL" id="AGZR01000009">
    <property type="protein sequence ID" value="EPD32280.1"/>
    <property type="molecule type" value="Genomic_DNA"/>
</dbReference>
<dbReference type="Gene3D" id="3.90.870.10">
    <property type="entry name" value="DHBP synthase"/>
    <property type="match status" value="1"/>
</dbReference>
<comment type="catalytic activity">
    <reaction evidence="1">
        <text>D-ribulose 5-phosphate = (2S)-2-hydroxy-3-oxobutyl phosphate + formate + H(+)</text>
        <dbReference type="Rhea" id="RHEA:18457"/>
        <dbReference type="ChEBI" id="CHEBI:15378"/>
        <dbReference type="ChEBI" id="CHEBI:15740"/>
        <dbReference type="ChEBI" id="CHEBI:58121"/>
        <dbReference type="ChEBI" id="CHEBI:58830"/>
        <dbReference type="EC" id="4.1.99.12"/>
    </reaction>
</comment>
<organism evidence="16 17">
    <name type="scientific">Propionimicrobium lymphophilum ACS-093-V-SCH5</name>
    <dbReference type="NCBI Taxonomy" id="883161"/>
    <lineage>
        <taxon>Bacteria</taxon>
        <taxon>Bacillati</taxon>
        <taxon>Actinomycetota</taxon>
        <taxon>Actinomycetes</taxon>
        <taxon>Propionibacteriales</taxon>
        <taxon>Propionibacteriaceae</taxon>
        <taxon>Propionimicrobium</taxon>
    </lineage>
</organism>
<dbReference type="PANTHER" id="PTHR21327:SF18">
    <property type="entry name" value="3,4-DIHYDROXY-2-BUTANONE 4-PHOSPHATE SYNTHASE"/>
    <property type="match status" value="1"/>
</dbReference>
<dbReference type="Pfam" id="PF00926">
    <property type="entry name" value="DHBP_synthase"/>
    <property type="match status" value="1"/>
</dbReference>
<feature type="active site" description="Nucleophile" evidence="14">
    <location>
        <position position="336"/>
    </location>
</feature>
<evidence type="ECO:0000256" key="6">
    <source>
        <dbReference type="ARBA" id="ARBA00022619"/>
    </source>
</evidence>
<dbReference type="GO" id="GO:0005829">
    <property type="term" value="C:cytosol"/>
    <property type="evidence" value="ECO:0007669"/>
    <property type="project" value="TreeGrafter"/>
</dbReference>
<evidence type="ECO:0000256" key="14">
    <source>
        <dbReference type="HAMAP-Rule" id="MF_00179"/>
    </source>
</evidence>
<comment type="cofactor">
    <cofactor evidence="14">
        <name>Zn(2+)</name>
        <dbReference type="ChEBI" id="CHEBI:29105"/>
    </cofactor>
    <text evidence="14">Binds 1 zinc ion per subunit.</text>
</comment>
<dbReference type="Gene3D" id="3.40.50.10990">
    <property type="entry name" value="GTP cyclohydrolase II"/>
    <property type="match status" value="1"/>
</dbReference>
<dbReference type="UniPathway" id="UPA00275">
    <property type="reaction ID" value="UER00399"/>
</dbReference>
<dbReference type="InterPro" id="IPR000926">
    <property type="entry name" value="RibA"/>
</dbReference>
<dbReference type="GO" id="GO:0009231">
    <property type="term" value="P:riboflavin biosynthetic process"/>
    <property type="evidence" value="ECO:0007669"/>
    <property type="project" value="UniProtKB-UniRule"/>
</dbReference>
<dbReference type="GO" id="GO:0008270">
    <property type="term" value="F:zinc ion binding"/>
    <property type="evidence" value="ECO:0007669"/>
    <property type="project" value="UniProtKB-UniRule"/>
</dbReference>
<evidence type="ECO:0000256" key="9">
    <source>
        <dbReference type="ARBA" id="ARBA00022801"/>
    </source>
</evidence>
<feature type="active site" description="Proton acceptor" evidence="14">
    <location>
        <position position="334"/>
    </location>
</feature>
<keyword evidence="10 14" id="KW-0862">Zinc</keyword>
<feature type="domain" description="GTP cyclohydrolase II" evidence="15">
    <location>
        <begin position="217"/>
        <end position="376"/>
    </location>
</feature>
<keyword evidence="8 14" id="KW-0547">Nucleotide-binding</keyword>
<evidence type="ECO:0000256" key="13">
    <source>
        <dbReference type="ARBA" id="ARBA00049295"/>
    </source>
</evidence>
<dbReference type="InterPro" id="IPR000422">
    <property type="entry name" value="DHBP_synthase_RibB"/>
</dbReference>
<dbReference type="PANTHER" id="PTHR21327">
    <property type="entry name" value="GTP CYCLOHYDROLASE II-RELATED"/>
    <property type="match status" value="1"/>
</dbReference>
<reference evidence="16 17" key="1">
    <citation type="submission" date="2013-04" db="EMBL/GenBank/DDBJ databases">
        <title>The Genome Sequence of Propionimicrobium lymphophilum ACS-093-V-SCH5.</title>
        <authorList>
            <consortium name="The Broad Institute Genomics Platform"/>
            <person name="Earl A."/>
            <person name="Ward D."/>
            <person name="Feldgarden M."/>
            <person name="Gevers D."/>
            <person name="Saerens B."/>
            <person name="Vaneechoutte M."/>
            <person name="Walker B."/>
            <person name="Young S."/>
            <person name="Zeng Q."/>
            <person name="Gargeya S."/>
            <person name="Fitzgerald M."/>
            <person name="Haas B."/>
            <person name="Abouelleil A."/>
            <person name="Allen A.W."/>
            <person name="Alvarado L."/>
            <person name="Arachchi H.M."/>
            <person name="Berlin A.M."/>
            <person name="Chapman S.B."/>
            <person name="Gainer-Dewar J."/>
            <person name="Goldberg J."/>
            <person name="Griggs A."/>
            <person name="Gujja S."/>
            <person name="Hansen M."/>
            <person name="Howarth C."/>
            <person name="Imamovic A."/>
            <person name="Ireland A."/>
            <person name="Larimer J."/>
            <person name="McCowan C."/>
            <person name="Murphy C."/>
            <person name="Pearson M."/>
            <person name="Poon T.W."/>
            <person name="Priest M."/>
            <person name="Roberts A."/>
            <person name="Saif S."/>
            <person name="Shea T."/>
            <person name="Sisk P."/>
            <person name="Sykes S."/>
            <person name="Wortman J."/>
            <person name="Nusbaum C."/>
            <person name="Birren B."/>
        </authorList>
    </citation>
    <scope>NUCLEOTIDE SEQUENCE [LARGE SCALE GENOMIC DNA]</scope>
    <source>
        <strain evidence="16 17">ACS-093-V-SCH5</strain>
    </source>
</reference>
<dbReference type="HOGENOM" id="CLU_020273_1_2_11"/>
<proteinExistence type="inferred from homology"/>
<comment type="pathway">
    <text evidence="4">Cofactor biosynthesis; riboflavin biosynthesis; 2-hydroxy-3-oxobutyl phosphate from D-ribulose 5-phosphate: step 1/1.</text>
</comment>
<comment type="caution">
    <text evidence="16">The sequence shown here is derived from an EMBL/GenBank/DDBJ whole genome shotgun (WGS) entry which is preliminary data.</text>
</comment>
<dbReference type="InterPro" id="IPR017945">
    <property type="entry name" value="DHBP_synth_RibB-like_a/b_dom"/>
</dbReference>
<dbReference type="AlphaFoldDB" id="S2W1R8"/>
<comment type="catalytic activity">
    <reaction evidence="13 14">
        <text>GTP + 4 H2O = 2,5-diamino-6-hydroxy-4-(5-phosphoribosylamino)-pyrimidine + formate + 2 phosphate + 3 H(+)</text>
        <dbReference type="Rhea" id="RHEA:23704"/>
        <dbReference type="ChEBI" id="CHEBI:15377"/>
        <dbReference type="ChEBI" id="CHEBI:15378"/>
        <dbReference type="ChEBI" id="CHEBI:15740"/>
        <dbReference type="ChEBI" id="CHEBI:37565"/>
        <dbReference type="ChEBI" id="CHEBI:43474"/>
        <dbReference type="ChEBI" id="CHEBI:58614"/>
        <dbReference type="EC" id="3.5.4.25"/>
    </reaction>
</comment>
<evidence type="ECO:0000256" key="5">
    <source>
        <dbReference type="ARBA" id="ARBA00005520"/>
    </source>
</evidence>
<gene>
    <name evidence="14" type="primary">ribA</name>
    <name evidence="16" type="ORF">HMPREF9306_01849</name>
</gene>
<dbReference type="Pfam" id="PF00925">
    <property type="entry name" value="GTP_cyclohydro2"/>
    <property type="match status" value="1"/>
</dbReference>
<name>S2W1R8_9ACTN</name>
<evidence type="ECO:0000313" key="17">
    <source>
        <dbReference type="Proteomes" id="UP000014417"/>
    </source>
</evidence>
<evidence type="ECO:0000256" key="8">
    <source>
        <dbReference type="ARBA" id="ARBA00022741"/>
    </source>
</evidence>
<keyword evidence="17" id="KW-1185">Reference proteome</keyword>
<feature type="binding site" evidence="14">
    <location>
        <begin position="300"/>
        <end position="302"/>
    </location>
    <ligand>
        <name>GTP</name>
        <dbReference type="ChEBI" id="CHEBI:37565"/>
    </ligand>
</feature>
<evidence type="ECO:0000256" key="7">
    <source>
        <dbReference type="ARBA" id="ARBA00022723"/>
    </source>
</evidence>
<feature type="binding site" evidence="14">
    <location>
        <position position="362"/>
    </location>
    <ligand>
        <name>GTP</name>
        <dbReference type="ChEBI" id="CHEBI:37565"/>
    </ligand>
</feature>
<evidence type="ECO:0000256" key="4">
    <source>
        <dbReference type="ARBA" id="ARBA00004904"/>
    </source>
</evidence>
<comment type="function">
    <text evidence="12 14">Catalyzes the conversion of GTP to 2,5-diamino-6-ribosylamino-4(3H)-pyrimidinone 5'-phosphate (DARP), formate and pyrophosphate.</text>
</comment>
<dbReference type="SUPFAM" id="SSF142695">
    <property type="entry name" value="RibA-like"/>
    <property type="match status" value="1"/>
</dbReference>
<dbReference type="STRING" id="883161.HMPREF9306_01849"/>
<evidence type="ECO:0000259" key="15">
    <source>
        <dbReference type="Pfam" id="PF00925"/>
    </source>
</evidence>
<dbReference type="NCBIfam" id="NF001591">
    <property type="entry name" value="PRK00393.1"/>
    <property type="match status" value="1"/>
</dbReference>
<feature type="binding site" evidence="14">
    <location>
        <position position="262"/>
    </location>
    <ligand>
        <name>Zn(2+)</name>
        <dbReference type="ChEBI" id="CHEBI:29105"/>
        <note>catalytic</note>
    </ligand>
</feature>
<dbReference type="EC" id="3.5.4.25" evidence="14"/>
<feature type="binding site" evidence="14">
    <location>
        <position position="278"/>
    </location>
    <ligand>
        <name>GTP</name>
        <dbReference type="ChEBI" id="CHEBI:37565"/>
    </ligand>
</feature>
<evidence type="ECO:0000313" key="16">
    <source>
        <dbReference type="EMBL" id="EPD32280.1"/>
    </source>
</evidence>
<dbReference type="CDD" id="cd00641">
    <property type="entry name" value="GTP_cyclohydro2"/>
    <property type="match status" value="1"/>
</dbReference>
<dbReference type="HAMAP" id="MF_00179">
    <property type="entry name" value="RibA"/>
    <property type="match status" value="1"/>
</dbReference>
<dbReference type="SUPFAM" id="SSF55821">
    <property type="entry name" value="YrdC/RibB"/>
    <property type="match status" value="1"/>
</dbReference>
<dbReference type="InterPro" id="IPR036144">
    <property type="entry name" value="RibA-like_sf"/>
</dbReference>
<dbReference type="InterPro" id="IPR032677">
    <property type="entry name" value="GTP_cyclohydro_II"/>
</dbReference>
<dbReference type="GO" id="GO:0008686">
    <property type="term" value="F:3,4-dihydroxy-2-butanone-4-phosphate synthase activity"/>
    <property type="evidence" value="ECO:0007669"/>
    <property type="project" value="UniProtKB-EC"/>
</dbReference>
<evidence type="ECO:0000256" key="2">
    <source>
        <dbReference type="ARBA" id="ARBA00002284"/>
    </source>
</evidence>
<comment type="similarity">
    <text evidence="14">Belongs to the GTP cyclohydrolase II family.</text>
</comment>
<keyword evidence="11 14" id="KW-0342">GTP-binding</keyword>
<feature type="binding site" evidence="14">
    <location>
        <position position="273"/>
    </location>
    <ligand>
        <name>Zn(2+)</name>
        <dbReference type="ChEBI" id="CHEBI:29105"/>
        <note>catalytic</note>
    </ligand>
</feature>
<evidence type="ECO:0000256" key="12">
    <source>
        <dbReference type="ARBA" id="ARBA00043932"/>
    </source>
</evidence>